<dbReference type="InterPro" id="IPR001647">
    <property type="entry name" value="HTH_TetR"/>
</dbReference>
<keyword evidence="2 4" id="KW-0238">DNA-binding</keyword>
<feature type="DNA-binding region" description="H-T-H motif" evidence="4">
    <location>
        <begin position="41"/>
        <end position="60"/>
    </location>
</feature>
<evidence type="ECO:0000313" key="6">
    <source>
        <dbReference type="EMBL" id="MDT3467184.1"/>
    </source>
</evidence>
<gene>
    <name evidence="6" type="ORF">ROV92_04110</name>
</gene>
<dbReference type="RefSeq" id="WP_308307938.1">
    <property type="nucleotide sequence ID" value="NZ_JAVSKO010000002.1"/>
</dbReference>
<dbReference type="Proteomes" id="UP001251948">
    <property type="component" value="Unassembled WGS sequence"/>
</dbReference>
<dbReference type="InterPro" id="IPR036271">
    <property type="entry name" value="Tet_transcr_reg_TetR-rel_C_sf"/>
</dbReference>
<dbReference type="GO" id="GO:0003700">
    <property type="term" value="F:DNA-binding transcription factor activity"/>
    <property type="evidence" value="ECO:0007669"/>
    <property type="project" value="TreeGrafter"/>
</dbReference>
<dbReference type="PANTHER" id="PTHR30055">
    <property type="entry name" value="HTH-TYPE TRANSCRIPTIONAL REGULATOR RUTR"/>
    <property type="match status" value="1"/>
</dbReference>
<proteinExistence type="predicted"/>
<dbReference type="InterPro" id="IPR009057">
    <property type="entry name" value="Homeodomain-like_sf"/>
</dbReference>
<comment type="caution">
    <text evidence="6">The sequence shown here is derived from an EMBL/GenBank/DDBJ whole genome shotgun (WGS) entry which is preliminary data.</text>
</comment>
<organism evidence="6 7">
    <name type="scientific">Stenotrophomonas maltophilia</name>
    <name type="common">Pseudomonas maltophilia</name>
    <name type="synonym">Xanthomonas maltophilia</name>
    <dbReference type="NCBI Taxonomy" id="40324"/>
    <lineage>
        <taxon>Bacteria</taxon>
        <taxon>Pseudomonadati</taxon>
        <taxon>Pseudomonadota</taxon>
        <taxon>Gammaproteobacteria</taxon>
        <taxon>Lysobacterales</taxon>
        <taxon>Lysobacteraceae</taxon>
        <taxon>Stenotrophomonas</taxon>
        <taxon>Stenotrophomonas maltophilia group</taxon>
    </lineage>
</organism>
<dbReference type="SUPFAM" id="SSF46689">
    <property type="entry name" value="Homeodomain-like"/>
    <property type="match status" value="1"/>
</dbReference>
<accession>A0AAJ2JBZ9</accession>
<dbReference type="AlphaFoldDB" id="A0AAJ2JBZ9"/>
<evidence type="ECO:0000256" key="3">
    <source>
        <dbReference type="ARBA" id="ARBA00023163"/>
    </source>
</evidence>
<protein>
    <submittedName>
        <fullName evidence="6">TetR family transcriptional regulator</fullName>
    </submittedName>
</protein>
<dbReference type="Pfam" id="PF00440">
    <property type="entry name" value="TetR_N"/>
    <property type="match status" value="1"/>
</dbReference>
<evidence type="ECO:0000259" key="5">
    <source>
        <dbReference type="PROSITE" id="PS50977"/>
    </source>
</evidence>
<dbReference type="PRINTS" id="PR00455">
    <property type="entry name" value="HTHTETR"/>
</dbReference>
<dbReference type="InterPro" id="IPR050109">
    <property type="entry name" value="HTH-type_TetR-like_transc_reg"/>
</dbReference>
<dbReference type="Gene3D" id="1.10.357.10">
    <property type="entry name" value="Tetracycline Repressor, domain 2"/>
    <property type="match status" value="1"/>
</dbReference>
<dbReference type="GO" id="GO:0000976">
    <property type="term" value="F:transcription cis-regulatory region binding"/>
    <property type="evidence" value="ECO:0007669"/>
    <property type="project" value="TreeGrafter"/>
</dbReference>
<dbReference type="PROSITE" id="PS50977">
    <property type="entry name" value="HTH_TETR_2"/>
    <property type="match status" value="1"/>
</dbReference>
<keyword evidence="3" id="KW-0804">Transcription</keyword>
<feature type="domain" description="HTH tetR-type" evidence="5">
    <location>
        <begin position="18"/>
        <end position="78"/>
    </location>
</feature>
<dbReference type="InterPro" id="IPR041678">
    <property type="entry name" value="TetR_C_16"/>
</dbReference>
<dbReference type="SUPFAM" id="SSF48498">
    <property type="entry name" value="Tetracyclin repressor-like, C-terminal domain"/>
    <property type="match status" value="1"/>
</dbReference>
<sequence>MNTPAAPTTRTRRQRDAEATREAILASARRAFALSGYDGAGVRDIAAGAGVTAMMVNRYFGSKEQLFAEVVEDTMTQGSLIAGGIMDQPEPGKALARALVKMTRADATPMDGFLITFHSASSPLAAEIGRDKIAAHHLETVAASLQGTQRAERAALILAMISGFQVMRQMIALPALADADEDELAELLGTVFERLIQRPAAGP</sequence>
<evidence type="ECO:0000313" key="7">
    <source>
        <dbReference type="Proteomes" id="UP001251948"/>
    </source>
</evidence>
<dbReference type="Pfam" id="PF17920">
    <property type="entry name" value="TetR_C_16"/>
    <property type="match status" value="1"/>
</dbReference>
<reference evidence="6" key="1">
    <citation type="submission" date="2023-07" db="EMBL/GenBank/DDBJ databases">
        <title>Comparative genomics of clinical Stenotrophomonas maltophilia isolates reveals regions of diversity which correlate with colonization and persistence in vivo.</title>
        <authorList>
            <person name="Mcdaniel M.S."/>
            <person name="Swords W.E."/>
            <person name="Sumpter N.A."/>
            <person name="Lindgren N.R."/>
            <person name="Billiot C.E."/>
        </authorList>
    </citation>
    <scope>NUCLEOTIDE SEQUENCE</scope>
    <source>
        <strain evidence="6">Ism4</strain>
    </source>
</reference>
<dbReference type="PANTHER" id="PTHR30055:SF234">
    <property type="entry name" value="HTH-TYPE TRANSCRIPTIONAL REGULATOR BETI"/>
    <property type="match status" value="1"/>
</dbReference>
<evidence type="ECO:0000256" key="1">
    <source>
        <dbReference type="ARBA" id="ARBA00023015"/>
    </source>
</evidence>
<evidence type="ECO:0000256" key="4">
    <source>
        <dbReference type="PROSITE-ProRule" id="PRU00335"/>
    </source>
</evidence>
<keyword evidence="1" id="KW-0805">Transcription regulation</keyword>
<evidence type="ECO:0000256" key="2">
    <source>
        <dbReference type="ARBA" id="ARBA00023125"/>
    </source>
</evidence>
<dbReference type="EMBL" id="JAVSKO010000002">
    <property type="protein sequence ID" value="MDT3467184.1"/>
    <property type="molecule type" value="Genomic_DNA"/>
</dbReference>
<name>A0AAJ2JBZ9_STEMA</name>